<evidence type="ECO:0000256" key="5">
    <source>
        <dbReference type="ARBA" id="ARBA00023163"/>
    </source>
</evidence>
<dbReference type="CDD" id="cd17625">
    <property type="entry name" value="REC_OmpR_DrrD-like"/>
    <property type="match status" value="1"/>
</dbReference>
<feature type="DNA-binding region" description="OmpR/PhoB-type" evidence="7">
    <location>
        <begin position="127"/>
        <end position="225"/>
    </location>
</feature>
<evidence type="ECO:0000256" key="3">
    <source>
        <dbReference type="ARBA" id="ARBA00023015"/>
    </source>
</evidence>
<dbReference type="PROSITE" id="PS51755">
    <property type="entry name" value="OMPR_PHOB"/>
    <property type="match status" value="1"/>
</dbReference>
<dbReference type="InterPro" id="IPR001789">
    <property type="entry name" value="Sig_transdc_resp-reg_receiver"/>
</dbReference>
<dbReference type="Gene3D" id="6.10.250.690">
    <property type="match status" value="1"/>
</dbReference>
<evidence type="ECO:0000256" key="6">
    <source>
        <dbReference type="PROSITE-ProRule" id="PRU00169"/>
    </source>
</evidence>
<dbReference type="EMBL" id="JAJNBZ010000051">
    <property type="protein sequence ID" value="MCE5173430.1"/>
    <property type="molecule type" value="Genomic_DNA"/>
</dbReference>
<dbReference type="PANTHER" id="PTHR48111:SF22">
    <property type="entry name" value="REGULATOR OF RPOS"/>
    <property type="match status" value="1"/>
</dbReference>
<comment type="caution">
    <text evidence="10">The sequence shown here is derived from an EMBL/GenBank/DDBJ whole genome shotgun (WGS) entry which is preliminary data.</text>
</comment>
<dbReference type="InterPro" id="IPR001867">
    <property type="entry name" value="OmpR/PhoB-type_DNA-bd"/>
</dbReference>
<dbReference type="SUPFAM" id="SSF52172">
    <property type="entry name" value="CheY-like"/>
    <property type="match status" value="1"/>
</dbReference>
<organism evidence="10 11">
    <name type="scientific">Paenibacillus profundus</name>
    <dbReference type="NCBI Taxonomy" id="1173085"/>
    <lineage>
        <taxon>Bacteria</taxon>
        <taxon>Bacillati</taxon>
        <taxon>Bacillota</taxon>
        <taxon>Bacilli</taxon>
        <taxon>Bacillales</taxon>
        <taxon>Paenibacillaceae</taxon>
        <taxon>Paenibacillus</taxon>
    </lineage>
</organism>
<dbReference type="SUPFAM" id="SSF46894">
    <property type="entry name" value="C-terminal effector domain of the bipartite response regulators"/>
    <property type="match status" value="1"/>
</dbReference>
<dbReference type="Gene3D" id="3.40.50.2300">
    <property type="match status" value="1"/>
</dbReference>
<evidence type="ECO:0000313" key="11">
    <source>
        <dbReference type="Proteomes" id="UP001199916"/>
    </source>
</evidence>
<keyword evidence="3" id="KW-0805">Transcription regulation</keyword>
<evidence type="ECO:0000256" key="7">
    <source>
        <dbReference type="PROSITE-ProRule" id="PRU01091"/>
    </source>
</evidence>
<dbReference type="InterPro" id="IPR016032">
    <property type="entry name" value="Sig_transdc_resp-reg_C-effctor"/>
</dbReference>
<dbReference type="Pfam" id="PF00072">
    <property type="entry name" value="Response_reg"/>
    <property type="match status" value="1"/>
</dbReference>
<evidence type="ECO:0000259" key="9">
    <source>
        <dbReference type="PROSITE" id="PS51755"/>
    </source>
</evidence>
<gene>
    <name evidence="10" type="ORF">LQV63_29755</name>
</gene>
<evidence type="ECO:0000313" key="10">
    <source>
        <dbReference type="EMBL" id="MCE5173430.1"/>
    </source>
</evidence>
<protein>
    <submittedName>
        <fullName evidence="10">Response regulator transcription factor</fullName>
    </submittedName>
</protein>
<dbReference type="PANTHER" id="PTHR48111">
    <property type="entry name" value="REGULATOR OF RPOS"/>
    <property type="match status" value="1"/>
</dbReference>
<dbReference type="CDD" id="cd00383">
    <property type="entry name" value="trans_reg_C"/>
    <property type="match status" value="1"/>
</dbReference>
<proteinExistence type="predicted"/>
<dbReference type="InterPro" id="IPR036388">
    <property type="entry name" value="WH-like_DNA-bd_sf"/>
</dbReference>
<reference evidence="10 11" key="1">
    <citation type="submission" date="2021-11" db="EMBL/GenBank/DDBJ databases">
        <title>Draft genome sequence of Paenibacillus profundus YoMME, a new Gram-positive bacteria with exoelectrogenic properties.</title>
        <authorList>
            <person name="Hubenova Y."/>
            <person name="Hubenova E."/>
            <person name="Manasiev Y."/>
            <person name="Peykov S."/>
            <person name="Mitov M."/>
        </authorList>
    </citation>
    <scope>NUCLEOTIDE SEQUENCE [LARGE SCALE GENOMIC DNA]</scope>
    <source>
        <strain evidence="10 11">YoMME</strain>
    </source>
</reference>
<name>A0ABS8YSV9_9BACL</name>
<dbReference type="SMART" id="SM00862">
    <property type="entry name" value="Trans_reg_C"/>
    <property type="match status" value="1"/>
</dbReference>
<feature type="domain" description="OmpR/PhoB-type" evidence="9">
    <location>
        <begin position="127"/>
        <end position="225"/>
    </location>
</feature>
<dbReference type="PROSITE" id="PS50110">
    <property type="entry name" value="RESPONSE_REGULATORY"/>
    <property type="match status" value="1"/>
</dbReference>
<sequence>MHVRILMVEDEKYMAEAIEQILKKNNYSIDLAFDGEYGLDCGLSGIYDIIILDIMLPKMDGIIVLKELRNNGIQTPVILLTAKGETEDKVEGLDSGADDYLAKPFQTEELLARLRALGRRKNEMIHDSILLYGDIELDPHTLNLNCGNKDFKLTLKESQLLELLISRKGIIVSKDSIIEKLWGYKTDAEDNHVEVYISFLRKKFSHLKSTVRIQTVRGAGYVLKTSKDGKTYV</sequence>
<feature type="modified residue" description="4-aspartylphosphate" evidence="6">
    <location>
        <position position="53"/>
    </location>
</feature>
<accession>A0ABS8YSV9</accession>
<dbReference type="Proteomes" id="UP001199916">
    <property type="component" value="Unassembled WGS sequence"/>
</dbReference>
<keyword evidence="11" id="KW-1185">Reference proteome</keyword>
<keyword evidence="2" id="KW-0902">Two-component regulatory system</keyword>
<evidence type="ECO:0000256" key="1">
    <source>
        <dbReference type="ARBA" id="ARBA00022553"/>
    </source>
</evidence>
<keyword evidence="4 7" id="KW-0238">DNA-binding</keyword>
<keyword evidence="5" id="KW-0804">Transcription</keyword>
<keyword evidence="1 6" id="KW-0597">Phosphoprotein</keyword>
<evidence type="ECO:0000256" key="2">
    <source>
        <dbReference type="ARBA" id="ARBA00023012"/>
    </source>
</evidence>
<dbReference type="InterPro" id="IPR039420">
    <property type="entry name" value="WalR-like"/>
</dbReference>
<dbReference type="Gene3D" id="1.10.10.10">
    <property type="entry name" value="Winged helix-like DNA-binding domain superfamily/Winged helix DNA-binding domain"/>
    <property type="match status" value="1"/>
</dbReference>
<dbReference type="Pfam" id="PF00486">
    <property type="entry name" value="Trans_reg_C"/>
    <property type="match status" value="1"/>
</dbReference>
<dbReference type="InterPro" id="IPR011006">
    <property type="entry name" value="CheY-like_superfamily"/>
</dbReference>
<dbReference type="SMART" id="SM00448">
    <property type="entry name" value="REC"/>
    <property type="match status" value="1"/>
</dbReference>
<evidence type="ECO:0000256" key="4">
    <source>
        <dbReference type="ARBA" id="ARBA00023125"/>
    </source>
</evidence>
<evidence type="ECO:0000259" key="8">
    <source>
        <dbReference type="PROSITE" id="PS50110"/>
    </source>
</evidence>
<feature type="domain" description="Response regulatory" evidence="8">
    <location>
        <begin position="4"/>
        <end position="118"/>
    </location>
</feature>